<organism evidence="16 17">
    <name type="scientific">Novipirellula aureliae</name>
    <dbReference type="NCBI Taxonomy" id="2527966"/>
    <lineage>
        <taxon>Bacteria</taxon>
        <taxon>Pseudomonadati</taxon>
        <taxon>Planctomycetota</taxon>
        <taxon>Planctomycetia</taxon>
        <taxon>Pirellulales</taxon>
        <taxon>Pirellulaceae</taxon>
        <taxon>Novipirellula</taxon>
    </lineage>
</organism>
<dbReference type="InterPro" id="IPR014016">
    <property type="entry name" value="UvrD-like_ATP-bd"/>
</dbReference>
<feature type="domain" description="UvrD-like helicase C-terminal" evidence="15">
    <location>
        <begin position="283"/>
        <end position="559"/>
    </location>
</feature>
<evidence type="ECO:0000256" key="13">
    <source>
        <dbReference type="SAM" id="MobiDB-lite"/>
    </source>
</evidence>
<dbReference type="InterPro" id="IPR014017">
    <property type="entry name" value="DNA_helicase_UvrD-like_C"/>
</dbReference>
<evidence type="ECO:0000259" key="14">
    <source>
        <dbReference type="PROSITE" id="PS51198"/>
    </source>
</evidence>
<dbReference type="GO" id="GO:0005829">
    <property type="term" value="C:cytosol"/>
    <property type="evidence" value="ECO:0007669"/>
    <property type="project" value="TreeGrafter"/>
</dbReference>
<protein>
    <recommendedName>
        <fullName evidence="9">DNA 3'-5' helicase</fullName>
        <ecNumber evidence="9">5.6.2.4</ecNumber>
    </recommendedName>
    <alternativeName>
        <fullName evidence="10">DNA 3'-5' helicase II</fullName>
    </alternativeName>
</protein>
<dbReference type="GO" id="GO:0003677">
    <property type="term" value="F:DNA binding"/>
    <property type="evidence" value="ECO:0007669"/>
    <property type="project" value="UniProtKB-KW"/>
</dbReference>
<reference evidence="16 17" key="1">
    <citation type="submission" date="2019-02" db="EMBL/GenBank/DDBJ databases">
        <title>Deep-cultivation of Planctomycetes and their phenomic and genomic characterization uncovers novel biology.</title>
        <authorList>
            <person name="Wiegand S."/>
            <person name="Jogler M."/>
            <person name="Boedeker C."/>
            <person name="Pinto D."/>
            <person name="Vollmers J."/>
            <person name="Rivas-Marin E."/>
            <person name="Kohn T."/>
            <person name="Peeters S.H."/>
            <person name="Heuer A."/>
            <person name="Rast P."/>
            <person name="Oberbeckmann S."/>
            <person name="Bunk B."/>
            <person name="Jeske O."/>
            <person name="Meyerdierks A."/>
            <person name="Storesund J.E."/>
            <person name="Kallscheuer N."/>
            <person name="Luecker S."/>
            <person name="Lage O.M."/>
            <person name="Pohl T."/>
            <person name="Merkel B.J."/>
            <person name="Hornburger P."/>
            <person name="Mueller R.-W."/>
            <person name="Bruemmer F."/>
            <person name="Labrenz M."/>
            <person name="Spormann A.M."/>
            <person name="Op Den Camp H."/>
            <person name="Overmann J."/>
            <person name="Amann R."/>
            <person name="Jetten M.S.M."/>
            <person name="Mascher T."/>
            <person name="Medema M.H."/>
            <person name="Devos D.P."/>
            <person name="Kaster A.-K."/>
            <person name="Ovreas L."/>
            <person name="Rohde M."/>
            <person name="Galperin M.Y."/>
            <person name="Jogler C."/>
        </authorList>
    </citation>
    <scope>NUCLEOTIDE SEQUENCE [LARGE SCALE GENOMIC DNA]</scope>
    <source>
        <strain evidence="16 17">Q31b</strain>
    </source>
</reference>
<dbReference type="Pfam" id="PF13361">
    <property type="entry name" value="UvrD_C"/>
    <property type="match status" value="1"/>
</dbReference>
<dbReference type="CDD" id="cd18807">
    <property type="entry name" value="SF1_C_UvrD"/>
    <property type="match status" value="1"/>
</dbReference>
<evidence type="ECO:0000256" key="3">
    <source>
        <dbReference type="ARBA" id="ARBA00022801"/>
    </source>
</evidence>
<dbReference type="PROSITE" id="PS51198">
    <property type="entry name" value="UVRD_HELICASE_ATP_BIND"/>
    <property type="match status" value="1"/>
</dbReference>
<keyword evidence="7" id="KW-0413">Isomerase</keyword>
<dbReference type="GO" id="GO:0009314">
    <property type="term" value="P:response to radiation"/>
    <property type="evidence" value="ECO:0007669"/>
    <property type="project" value="UniProtKB-ARBA"/>
</dbReference>
<dbReference type="Proteomes" id="UP000315471">
    <property type="component" value="Unassembled WGS sequence"/>
</dbReference>
<evidence type="ECO:0000313" key="17">
    <source>
        <dbReference type="Proteomes" id="UP000315471"/>
    </source>
</evidence>
<dbReference type="GO" id="GO:0005524">
    <property type="term" value="F:ATP binding"/>
    <property type="evidence" value="ECO:0007669"/>
    <property type="project" value="UniProtKB-UniRule"/>
</dbReference>
<keyword evidence="2 12" id="KW-0547">Nucleotide-binding</keyword>
<dbReference type="InterPro" id="IPR000212">
    <property type="entry name" value="DNA_helicase_UvrD/REP"/>
</dbReference>
<sequence length="784" mass="88617">MDVILQGLTEAQTDAVTHIDGPLLILAGPGSGKTRVVTHRIAYMINQGVPPSQIAALTFTNKAADEMRARVEQLAPGKSVWMGTFHRFCAQLLRRYATMVGLTENYSIYDSSDAKQAMKRAIEAADISTSHTSPEQIATTISNAKNRLVTPEMMLAATKRSGPTMAARVYPVYQQQLLTANAVDFDDLLLHVALLLKEHPELRQELDTRFRYILVDEYQDTNLAQYAIVRGLSINHPNLSVTGDPDQSIYGWRGADINNILDFEKDYPSVKTVRLEQNYRSTPNILRAADQLIRHNRRRKNKELYTHNDEGDAVTLRIYENGYEEADGIADEIANAIAVEGFRPRDFAILYRMNALSRSIEHSMRRRNLPYQIINGLEFYQRKEIKDLLAYLHLINNPKHDVALQRVINTPTRGIGTKTIAYLRSHADRHGIPMLEATRQVDQIEGLAKRSATAVKRFVELYDRLAIKATATLEDLIRYIVEETRYEDHLLKTVVDGQDSSAVANVDEFITAGVEFDRYHPDDGSLELFLEQTALVADTDAFEDNTDRVTVMTLHAAKGLEFPRVFVIGVEDGLLPHSRSKDTDSGFEEERRLLFVGITRAKERLQLSCCKSRTMRGESRPAISSPFFNELPLDEMRRVESELERNWFDEDSQDDYPESWDLPEEEDDEDFDSEAAASVKETADPPFDESCQLPEEELKELVAKKKKKKKAVLGLKTAADLMSGPSSIPVTAYREGNLVRHGEHGEGRIVSVTGRGPKRTATIRFDDGEHRFRLAFCELELIDG</sequence>
<gene>
    <name evidence="16" type="primary">pcrA_2</name>
    <name evidence="16" type="ORF">Q31b_29630</name>
</gene>
<evidence type="ECO:0000256" key="5">
    <source>
        <dbReference type="ARBA" id="ARBA00022840"/>
    </source>
</evidence>
<evidence type="ECO:0000256" key="12">
    <source>
        <dbReference type="PROSITE-ProRule" id="PRU00560"/>
    </source>
</evidence>
<evidence type="ECO:0000259" key="15">
    <source>
        <dbReference type="PROSITE" id="PS51217"/>
    </source>
</evidence>
<feature type="compositionally biased region" description="Acidic residues" evidence="13">
    <location>
        <begin position="649"/>
        <end position="673"/>
    </location>
</feature>
<evidence type="ECO:0000256" key="1">
    <source>
        <dbReference type="ARBA" id="ARBA00009922"/>
    </source>
</evidence>
<dbReference type="EC" id="5.6.2.4" evidence="9"/>
<evidence type="ECO:0000256" key="8">
    <source>
        <dbReference type="ARBA" id="ARBA00034617"/>
    </source>
</evidence>
<evidence type="ECO:0000256" key="7">
    <source>
        <dbReference type="ARBA" id="ARBA00023235"/>
    </source>
</evidence>
<dbReference type="Gene3D" id="1.10.10.160">
    <property type="match status" value="1"/>
</dbReference>
<evidence type="ECO:0000256" key="10">
    <source>
        <dbReference type="ARBA" id="ARBA00034923"/>
    </source>
</evidence>
<evidence type="ECO:0000313" key="16">
    <source>
        <dbReference type="EMBL" id="TWU41514.1"/>
    </source>
</evidence>
<dbReference type="Pfam" id="PF00580">
    <property type="entry name" value="UvrD-helicase"/>
    <property type="match status" value="1"/>
</dbReference>
<dbReference type="PROSITE" id="PS51217">
    <property type="entry name" value="UVRD_HELICASE_CTER"/>
    <property type="match status" value="1"/>
</dbReference>
<comment type="caution">
    <text evidence="16">The sequence shown here is derived from an EMBL/GenBank/DDBJ whole genome shotgun (WGS) entry which is preliminary data.</text>
</comment>
<keyword evidence="6" id="KW-0238">DNA-binding</keyword>
<dbReference type="RefSeq" id="WP_146600314.1">
    <property type="nucleotide sequence ID" value="NZ_SJPY01000004.1"/>
</dbReference>
<dbReference type="SUPFAM" id="SSF52540">
    <property type="entry name" value="P-loop containing nucleoside triphosphate hydrolases"/>
    <property type="match status" value="1"/>
</dbReference>
<evidence type="ECO:0000256" key="4">
    <source>
        <dbReference type="ARBA" id="ARBA00022806"/>
    </source>
</evidence>
<evidence type="ECO:0000256" key="2">
    <source>
        <dbReference type="ARBA" id="ARBA00022741"/>
    </source>
</evidence>
<dbReference type="CDD" id="cd17932">
    <property type="entry name" value="DEXQc_UvrD"/>
    <property type="match status" value="1"/>
</dbReference>
<proteinExistence type="inferred from homology"/>
<dbReference type="GO" id="GO:0043138">
    <property type="term" value="F:3'-5' DNA helicase activity"/>
    <property type="evidence" value="ECO:0007669"/>
    <property type="project" value="UniProtKB-EC"/>
</dbReference>
<dbReference type="OrthoDB" id="9810135at2"/>
<comment type="similarity">
    <text evidence="1">Belongs to the helicase family. UvrD subfamily.</text>
</comment>
<keyword evidence="4 12" id="KW-0347">Helicase</keyword>
<evidence type="ECO:0000256" key="6">
    <source>
        <dbReference type="ARBA" id="ARBA00023125"/>
    </source>
</evidence>
<dbReference type="PANTHER" id="PTHR11070:SF2">
    <property type="entry name" value="ATP-DEPENDENT DNA HELICASE SRS2"/>
    <property type="match status" value="1"/>
</dbReference>
<dbReference type="GO" id="GO:0016887">
    <property type="term" value="F:ATP hydrolysis activity"/>
    <property type="evidence" value="ECO:0007669"/>
    <property type="project" value="RHEA"/>
</dbReference>
<evidence type="ECO:0000256" key="11">
    <source>
        <dbReference type="ARBA" id="ARBA00048988"/>
    </source>
</evidence>
<dbReference type="GO" id="GO:0000725">
    <property type="term" value="P:recombinational repair"/>
    <property type="evidence" value="ECO:0007669"/>
    <property type="project" value="TreeGrafter"/>
</dbReference>
<feature type="binding site" evidence="12">
    <location>
        <begin position="27"/>
        <end position="34"/>
    </location>
    <ligand>
        <name>ATP</name>
        <dbReference type="ChEBI" id="CHEBI:30616"/>
    </ligand>
</feature>
<comment type="catalytic activity">
    <reaction evidence="8">
        <text>Couples ATP hydrolysis with the unwinding of duplex DNA by translocating in the 3'-5' direction.</text>
        <dbReference type="EC" id="5.6.2.4"/>
    </reaction>
</comment>
<accession>A0A5C6DZ63</accession>
<dbReference type="InterPro" id="IPR013986">
    <property type="entry name" value="DExx_box_DNA_helicase_dom_sf"/>
</dbReference>
<keyword evidence="17" id="KW-1185">Reference proteome</keyword>
<dbReference type="FunFam" id="1.10.486.10:FF:000003">
    <property type="entry name" value="ATP-dependent DNA helicase"/>
    <property type="match status" value="1"/>
</dbReference>
<comment type="catalytic activity">
    <reaction evidence="11">
        <text>ATP + H2O = ADP + phosphate + H(+)</text>
        <dbReference type="Rhea" id="RHEA:13065"/>
        <dbReference type="ChEBI" id="CHEBI:15377"/>
        <dbReference type="ChEBI" id="CHEBI:15378"/>
        <dbReference type="ChEBI" id="CHEBI:30616"/>
        <dbReference type="ChEBI" id="CHEBI:43474"/>
        <dbReference type="ChEBI" id="CHEBI:456216"/>
        <dbReference type="EC" id="5.6.2.4"/>
    </reaction>
</comment>
<feature type="region of interest" description="Disordered" evidence="13">
    <location>
        <begin position="644"/>
        <end position="689"/>
    </location>
</feature>
<dbReference type="GO" id="GO:0033202">
    <property type="term" value="C:DNA helicase complex"/>
    <property type="evidence" value="ECO:0007669"/>
    <property type="project" value="TreeGrafter"/>
</dbReference>
<dbReference type="FunFam" id="1.10.10.160:FF:000001">
    <property type="entry name" value="ATP-dependent DNA helicase"/>
    <property type="match status" value="1"/>
</dbReference>
<dbReference type="Gene3D" id="1.10.486.10">
    <property type="entry name" value="PCRA, domain 4"/>
    <property type="match status" value="1"/>
</dbReference>
<keyword evidence="3 12" id="KW-0378">Hydrolase</keyword>
<dbReference type="EMBL" id="SJPY01000004">
    <property type="protein sequence ID" value="TWU41514.1"/>
    <property type="molecule type" value="Genomic_DNA"/>
</dbReference>
<keyword evidence="5 12" id="KW-0067">ATP-binding</keyword>
<evidence type="ECO:0000256" key="9">
    <source>
        <dbReference type="ARBA" id="ARBA00034808"/>
    </source>
</evidence>
<dbReference type="AlphaFoldDB" id="A0A5C6DZ63"/>
<dbReference type="InterPro" id="IPR027417">
    <property type="entry name" value="P-loop_NTPase"/>
</dbReference>
<name>A0A5C6DZ63_9BACT</name>
<feature type="domain" description="UvrD-like helicase ATP-binding" evidence="14">
    <location>
        <begin position="6"/>
        <end position="282"/>
    </location>
</feature>
<dbReference type="PANTHER" id="PTHR11070">
    <property type="entry name" value="UVRD / RECB / PCRA DNA HELICASE FAMILY MEMBER"/>
    <property type="match status" value="1"/>
</dbReference>
<dbReference type="Gene3D" id="3.40.50.300">
    <property type="entry name" value="P-loop containing nucleotide triphosphate hydrolases"/>
    <property type="match status" value="2"/>
</dbReference>